<keyword evidence="5" id="KW-0347">Helicase</keyword>
<dbReference type="Pfam" id="PF00270">
    <property type="entry name" value="DEAD"/>
    <property type="match status" value="1"/>
</dbReference>
<dbReference type="SUPFAM" id="SSF52540">
    <property type="entry name" value="P-loop containing nucleoside triphosphate hydrolases"/>
    <property type="match status" value="1"/>
</dbReference>
<dbReference type="SMART" id="SM00487">
    <property type="entry name" value="DEXDc"/>
    <property type="match status" value="1"/>
</dbReference>
<evidence type="ECO:0000313" key="6">
    <source>
        <dbReference type="Proteomes" id="UP000509702"/>
    </source>
</evidence>
<dbReference type="InterPro" id="IPR001650">
    <property type="entry name" value="Helicase_C-like"/>
</dbReference>
<feature type="domain" description="Helicase ATP-binding" evidence="3">
    <location>
        <begin position="32"/>
        <end position="211"/>
    </location>
</feature>
<dbReference type="Pfam" id="PF00271">
    <property type="entry name" value="Helicase_C"/>
    <property type="match status" value="1"/>
</dbReference>
<keyword evidence="2" id="KW-0067">ATP-binding</keyword>
<dbReference type="EMBL" id="CP054621">
    <property type="protein sequence ID" value="QKS54333.1"/>
    <property type="molecule type" value="Genomic_DNA"/>
</dbReference>
<evidence type="ECO:0000259" key="4">
    <source>
        <dbReference type="PROSITE" id="PS51194"/>
    </source>
</evidence>
<keyword evidence="5" id="KW-0614">Plasmid</keyword>
<evidence type="ECO:0000256" key="1">
    <source>
        <dbReference type="ARBA" id="ARBA00022741"/>
    </source>
</evidence>
<keyword evidence="1" id="KW-0547">Nucleotide-binding</keyword>
<dbReference type="RefSeq" id="WP_149201504.1">
    <property type="nucleotide sequence ID" value="NZ_BSOV01000011.1"/>
</dbReference>
<dbReference type="GO" id="GO:0004386">
    <property type="term" value="F:helicase activity"/>
    <property type="evidence" value="ECO:0007669"/>
    <property type="project" value="UniProtKB-KW"/>
</dbReference>
<sequence>MSPFDRFHPALQHHIVNSLGWSTLRPTQLQAIDPILDGRNALLLAPTAGGKTEAAAFPVLSRMLTERWDGLSVLYVCPLRALLNNLEPRLRHYAGLVGRSVGLWHGDVGAGNRSRILRQPPDILLTTPESLEAVLISRRVDHRVLFAGLRTLVVDELHAFAGDDRGWHLLAVAERLARVAGRPIQRIGLSATVGNPEDLLDWLTCGEGGTVVGQPAPPAGGDVMLDHVGSLENASIVLSRLHRGEKRLVFCDSRNKVERLGSLLRTAGIQTFVSHSSLGIDERRRSEEAFATGDDCVIVATSTLELGIDVGDLDRVIQLDAPSSVSSFLQRMGRTGRRAGTTRNCLFLATSEGAFLQAAGILRLWGDGWVEPVEPPASPLHLFAQQVMAMILQERGLETGGWQDSLGRVFGKLVADRAASIIAHMLDSGILAQDGGILGMGPKGEREFGRRNFMELMAAFTTPLLLSVRYGGSELGQVDPTSLQQADGRPTTLLLAGRSWQVVDVDWTRRLVVVEPSADVGRSRWMGGTHSLGFALCRAMERVVTSGDVPSRLSKRGTACLESLQESYAFCDGASLPLVLDGTGRMRWWTFAGGRANAMLTQALASSGLATRGHDDLSIQTDAAEASVLQRKVAGISQTQLEAVADAGLVRDLKFSQCLPETVAIEVLSQRLSDRRGVADVLSRPMRLIRDATTE</sequence>
<dbReference type="PANTHER" id="PTHR47962">
    <property type="entry name" value="ATP-DEPENDENT HELICASE LHR-RELATED-RELATED"/>
    <property type="match status" value="1"/>
</dbReference>
<organism evidence="5 6">
    <name type="scientific">Azospirillum oryzae</name>
    <dbReference type="NCBI Taxonomy" id="286727"/>
    <lineage>
        <taxon>Bacteria</taxon>
        <taxon>Pseudomonadati</taxon>
        <taxon>Pseudomonadota</taxon>
        <taxon>Alphaproteobacteria</taxon>
        <taxon>Rhodospirillales</taxon>
        <taxon>Azospirillaceae</taxon>
        <taxon>Azospirillum</taxon>
    </lineage>
</organism>
<dbReference type="GO" id="GO:0016887">
    <property type="term" value="F:ATP hydrolysis activity"/>
    <property type="evidence" value="ECO:0007669"/>
    <property type="project" value="TreeGrafter"/>
</dbReference>
<name>A0A6N1ASN4_9PROT</name>
<feature type="domain" description="Helicase C-terminal" evidence="4">
    <location>
        <begin position="230"/>
        <end position="377"/>
    </location>
</feature>
<evidence type="ECO:0000256" key="2">
    <source>
        <dbReference type="ARBA" id="ARBA00022840"/>
    </source>
</evidence>
<proteinExistence type="predicted"/>
<dbReference type="InterPro" id="IPR027417">
    <property type="entry name" value="P-loop_NTPase"/>
</dbReference>
<dbReference type="InterPro" id="IPR052511">
    <property type="entry name" value="ATP-dep_Helicase"/>
</dbReference>
<dbReference type="PROSITE" id="PS51192">
    <property type="entry name" value="HELICASE_ATP_BIND_1"/>
    <property type="match status" value="1"/>
</dbReference>
<geneLocation type="plasmid" evidence="5 6">
    <name>unnamed6</name>
</geneLocation>
<dbReference type="AlphaFoldDB" id="A0A6N1ASN4"/>
<dbReference type="KEGG" id="aoz:HUE56_28175"/>
<reference evidence="5 6" key="1">
    <citation type="submission" date="2020-06" db="EMBL/GenBank/DDBJ databases">
        <title>Complete genome of Azosprillum oryzae KACC14407.</title>
        <authorList>
            <person name="Kim M."/>
            <person name="Park Y.-J."/>
            <person name="Shin J.-H."/>
        </authorList>
    </citation>
    <scope>NUCLEOTIDE SEQUENCE [LARGE SCALE GENOMIC DNA]</scope>
    <source>
        <strain evidence="5 6">KACC 14407</strain>
        <plasmid evidence="5 6">unnamed6</plasmid>
    </source>
</reference>
<gene>
    <name evidence="5" type="ORF">HUE56_28175</name>
</gene>
<dbReference type="OrthoDB" id="9815222at2"/>
<dbReference type="PANTHER" id="PTHR47962:SF5">
    <property type="entry name" value="ATP-DEPENDENT HELICASE LHR-RELATED"/>
    <property type="match status" value="1"/>
</dbReference>
<dbReference type="InterPro" id="IPR011545">
    <property type="entry name" value="DEAD/DEAH_box_helicase_dom"/>
</dbReference>
<dbReference type="InterPro" id="IPR014001">
    <property type="entry name" value="Helicase_ATP-bd"/>
</dbReference>
<protein>
    <submittedName>
        <fullName evidence="5">DEAD/DEAH box helicase</fullName>
    </submittedName>
</protein>
<keyword evidence="6" id="KW-1185">Reference proteome</keyword>
<dbReference type="Gene3D" id="3.40.50.300">
    <property type="entry name" value="P-loop containing nucleotide triphosphate hydrolases"/>
    <property type="match status" value="2"/>
</dbReference>
<keyword evidence="5" id="KW-0378">Hydrolase</keyword>
<evidence type="ECO:0000313" key="5">
    <source>
        <dbReference type="EMBL" id="QKS54333.1"/>
    </source>
</evidence>
<dbReference type="SMART" id="SM00490">
    <property type="entry name" value="HELICc"/>
    <property type="match status" value="1"/>
</dbReference>
<dbReference type="PROSITE" id="PS51194">
    <property type="entry name" value="HELICASE_CTER"/>
    <property type="match status" value="1"/>
</dbReference>
<dbReference type="GO" id="GO:0005524">
    <property type="term" value="F:ATP binding"/>
    <property type="evidence" value="ECO:0007669"/>
    <property type="project" value="UniProtKB-KW"/>
</dbReference>
<accession>A0A6N1ASN4</accession>
<dbReference type="Proteomes" id="UP000509702">
    <property type="component" value="Plasmid unnamed6"/>
</dbReference>
<evidence type="ECO:0000259" key="3">
    <source>
        <dbReference type="PROSITE" id="PS51192"/>
    </source>
</evidence>
<dbReference type="GO" id="GO:0003677">
    <property type="term" value="F:DNA binding"/>
    <property type="evidence" value="ECO:0007669"/>
    <property type="project" value="TreeGrafter"/>
</dbReference>